<comment type="caution">
    <text evidence="2">The sequence shown here is derived from an EMBL/GenBank/DDBJ whole genome shotgun (WGS) entry which is preliminary data.</text>
</comment>
<proteinExistence type="predicted"/>
<keyword evidence="3" id="KW-1185">Reference proteome</keyword>
<dbReference type="InterPro" id="IPR038740">
    <property type="entry name" value="BioF2-like_GNAT_dom"/>
</dbReference>
<dbReference type="EMBL" id="JAGGJU010000005">
    <property type="protein sequence ID" value="MBP1850663.1"/>
    <property type="molecule type" value="Genomic_DNA"/>
</dbReference>
<feature type="domain" description="BioF2-like acetyltransferase" evidence="1">
    <location>
        <begin position="166"/>
        <end position="320"/>
    </location>
</feature>
<sequence length="386" mass="43274">MTIRVVDRMELLEAEWRMLDRDSMNSLHQSYDWCAAWVKTHGNPLALLHGEQDGRTAFILPLEIVRHSVIRTAQFIGSRFSNINTGLFSAAMRADGQTGVGQQIAAEAVRLLSGKADLLHLENMPLGWRGERHPFAGLPAMENRNHTFQLPLLDSFEQTLSQVNARSRRKKYRNQVRRLEAMGGFRHLVARSEAEKQFLLDLFFIQKAERFKSAGLPNVFQAPSTQAFFRLLLEGGHDGTNTPLELHGIELRGAFEGQIAAIAGMSRKGDHAICQFGSIDPTLARDASPGELLFWLLIEQFCAEGATLFDFGLGDQGYKRSWCTIETVQHDVLLPISASGRLAAYTQRGLNHTKAVIKNNPQLYGFLQRLRAQSDAKPVRKAEPEN</sequence>
<protein>
    <submittedName>
        <fullName evidence="2">CelD/BcsL family acetyltransferase involved in cellulose biosynthesis</fullName>
    </submittedName>
</protein>
<organism evidence="2 3">
    <name type="scientific">Rhizobium halophytocola</name>
    <dbReference type="NCBI Taxonomy" id="735519"/>
    <lineage>
        <taxon>Bacteria</taxon>
        <taxon>Pseudomonadati</taxon>
        <taxon>Pseudomonadota</taxon>
        <taxon>Alphaproteobacteria</taxon>
        <taxon>Hyphomicrobiales</taxon>
        <taxon>Rhizobiaceae</taxon>
        <taxon>Rhizobium/Agrobacterium group</taxon>
        <taxon>Rhizobium</taxon>
    </lineage>
</organism>
<evidence type="ECO:0000313" key="3">
    <source>
        <dbReference type="Proteomes" id="UP000759443"/>
    </source>
</evidence>
<dbReference type="InterPro" id="IPR016181">
    <property type="entry name" value="Acyl_CoA_acyltransferase"/>
</dbReference>
<dbReference type="RefSeq" id="WP_245224004.1">
    <property type="nucleotide sequence ID" value="NZ_JAGGJU010000005.1"/>
</dbReference>
<reference evidence="2 3" key="1">
    <citation type="submission" date="2021-03" db="EMBL/GenBank/DDBJ databases">
        <title>Genomic Encyclopedia of Type Strains, Phase IV (KMG-IV): sequencing the most valuable type-strain genomes for metagenomic binning, comparative biology and taxonomic classification.</title>
        <authorList>
            <person name="Goeker M."/>
        </authorList>
    </citation>
    <scope>NUCLEOTIDE SEQUENCE [LARGE SCALE GENOMIC DNA]</scope>
    <source>
        <strain evidence="2 3">DSM 21600</strain>
    </source>
</reference>
<evidence type="ECO:0000313" key="2">
    <source>
        <dbReference type="EMBL" id="MBP1850663.1"/>
    </source>
</evidence>
<accession>A0ABS4DYA2</accession>
<gene>
    <name evidence="2" type="ORF">J2Z17_002100</name>
</gene>
<dbReference type="Gene3D" id="3.40.630.30">
    <property type="match status" value="1"/>
</dbReference>
<name>A0ABS4DYA2_9HYPH</name>
<dbReference type="Pfam" id="PF13480">
    <property type="entry name" value="Acetyltransf_6"/>
    <property type="match status" value="1"/>
</dbReference>
<evidence type="ECO:0000259" key="1">
    <source>
        <dbReference type="Pfam" id="PF13480"/>
    </source>
</evidence>
<dbReference type="SUPFAM" id="SSF55729">
    <property type="entry name" value="Acyl-CoA N-acyltransferases (Nat)"/>
    <property type="match status" value="1"/>
</dbReference>
<dbReference type="Proteomes" id="UP000759443">
    <property type="component" value="Unassembled WGS sequence"/>
</dbReference>